<dbReference type="Proteomes" id="UP001430172">
    <property type="component" value="Unassembled WGS sequence"/>
</dbReference>
<proteinExistence type="predicted"/>
<dbReference type="RefSeq" id="WP_204130853.1">
    <property type="nucleotide sequence ID" value="NZ_JAFDVD010000008.1"/>
</dbReference>
<evidence type="ECO:0000256" key="1">
    <source>
        <dbReference type="SAM" id="Phobius"/>
    </source>
</evidence>
<feature type="transmembrane region" description="Helical" evidence="1">
    <location>
        <begin position="36"/>
        <end position="59"/>
    </location>
</feature>
<gene>
    <name evidence="2" type="ORF">JQN70_08315</name>
</gene>
<evidence type="ECO:0000313" key="2">
    <source>
        <dbReference type="EMBL" id="MBM6400384.1"/>
    </source>
</evidence>
<reference evidence="2" key="1">
    <citation type="submission" date="2021-02" db="EMBL/GenBank/DDBJ databases">
        <title>Phycicoccus sp. MQZ13P-5T, whole genome shotgun sequence.</title>
        <authorList>
            <person name="Tuo L."/>
        </authorList>
    </citation>
    <scope>NUCLEOTIDE SEQUENCE</scope>
    <source>
        <strain evidence="2">MQZ13P-5</strain>
    </source>
</reference>
<keyword evidence="3" id="KW-1185">Reference proteome</keyword>
<keyword evidence="1" id="KW-0472">Membrane</keyword>
<keyword evidence="1" id="KW-1133">Transmembrane helix</keyword>
<sequence length="186" mass="18645">MDLLRALAAGAGGGLVWAVVARGFMRLLTTTPEFSWAGTLTILGAGTVAGALSGVVHAARVGGRSGWWRLALLPALLLFAGPGALLVPSVVGFALVLRGGRRARVVGAVLAAASPVLATLPDPGSVPTAPTPTQLAGLVVLTVATVPMGWALGEVTRRWRGAAATRPATTPVRALAGRTEGFASTG</sequence>
<feature type="transmembrane region" description="Helical" evidence="1">
    <location>
        <begin position="133"/>
        <end position="152"/>
    </location>
</feature>
<feature type="transmembrane region" description="Helical" evidence="1">
    <location>
        <begin position="103"/>
        <end position="121"/>
    </location>
</feature>
<accession>A0ABS2CKH4</accession>
<feature type="transmembrane region" description="Helical" evidence="1">
    <location>
        <begin position="6"/>
        <end position="24"/>
    </location>
</feature>
<feature type="transmembrane region" description="Helical" evidence="1">
    <location>
        <begin position="71"/>
        <end position="96"/>
    </location>
</feature>
<evidence type="ECO:0000313" key="3">
    <source>
        <dbReference type="Proteomes" id="UP001430172"/>
    </source>
</evidence>
<name>A0ABS2CKH4_9MICO</name>
<keyword evidence="1" id="KW-0812">Transmembrane</keyword>
<comment type="caution">
    <text evidence="2">The sequence shown here is derived from an EMBL/GenBank/DDBJ whole genome shotgun (WGS) entry which is preliminary data.</text>
</comment>
<dbReference type="EMBL" id="JAFDVD010000008">
    <property type="protein sequence ID" value="MBM6400384.1"/>
    <property type="molecule type" value="Genomic_DNA"/>
</dbReference>
<protein>
    <submittedName>
        <fullName evidence="2">Uncharacterized protein</fullName>
    </submittedName>
</protein>
<organism evidence="2 3">
    <name type="scientific">Phycicoccus sonneratiae</name>
    <dbReference type="NCBI Taxonomy" id="2807628"/>
    <lineage>
        <taxon>Bacteria</taxon>
        <taxon>Bacillati</taxon>
        <taxon>Actinomycetota</taxon>
        <taxon>Actinomycetes</taxon>
        <taxon>Micrococcales</taxon>
        <taxon>Intrasporangiaceae</taxon>
        <taxon>Phycicoccus</taxon>
    </lineage>
</organism>